<keyword evidence="3" id="KW-1185">Reference proteome</keyword>
<feature type="region of interest" description="Disordered" evidence="1">
    <location>
        <begin position="1"/>
        <end position="34"/>
    </location>
</feature>
<dbReference type="EMBL" id="CM018051">
    <property type="protein sequence ID" value="KAA8517216.1"/>
    <property type="molecule type" value="Genomic_DNA"/>
</dbReference>
<proteinExistence type="predicted"/>
<reference evidence="2 3" key="1">
    <citation type="submission" date="2019-09" db="EMBL/GenBank/DDBJ databases">
        <title>A chromosome-level genome assembly of the Chinese tupelo Nyssa sinensis.</title>
        <authorList>
            <person name="Yang X."/>
            <person name="Kang M."/>
            <person name="Yang Y."/>
            <person name="Xiong H."/>
            <person name="Wang M."/>
            <person name="Zhang Z."/>
            <person name="Wang Z."/>
            <person name="Wu H."/>
            <person name="Ma T."/>
            <person name="Liu J."/>
            <person name="Xi Z."/>
        </authorList>
    </citation>
    <scope>NUCLEOTIDE SEQUENCE [LARGE SCALE GENOMIC DNA]</scope>
    <source>
        <strain evidence="2">J267</strain>
        <tissue evidence="2">Leaf</tissue>
    </source>
</reference>
<organism evidence="2 3">
    <name type="scientific">Nyssa sinensis</name>
    <dbReference type="NCBI Taxonomy" id="561372"/>
    <lineage>
        <taxon>Eukaryota</taxon>
        <taxon>Viridiplantae</taxon>
        <taxon>Streptophyta</taxon>
        <taxon>Embryophyta</taxon>
        <taxon>Tracheophyta</taxon>
        <taxon>Spermatophyta</taxon>
        <taxon>Magnoliopsida</taxon>
        <taxon>eudicotyledons</taxon>
        <taxon>Gunneridae</taxon>
        <taxon>Pentapetalae</taxon>
        <taxon>asterids</taxon>
        <taxon>Cornales</taxon>
        <taxon>Nyssaceae</taxon>
        <taxon>Nyssa</taxon>
    </lineage>
</organism>
<accession>A0A5J4ZHU1</accession>
<protein>
    <submittedName>
        <fullName evidence="2">Uncharacterized protein</fullName>
    </submittedName>
</protein>
<sequence>MAGKPDRFGFRGGDLGSFDGLKQREPLEQQQSQADLWVDGYGKRRKKFAAGVAVVRPEVAARELEQQLLKQQ</sequence>
<evidence type="ECO:0000256" key="1">
    <source>
        <dbReference type="SAM" id="MobiDB-lite"/>
    </source>
</evidence>
<dbReference type="AlphaFoldDB" id="A0A5J4ZHU1"/>
<name>A0A5J4ZHU1_9ASTE</name>
<evidence type="ECO:0000313" key="3">
    <source>
        <dbReference type="Proteomes" id="UP000325577"/>
    </source>
</evidence>
<gene>
    <name evidence="2" type="ORF">F0562_017532</name>
</gene>
<dbReference type="Proteomes" id="UP000325577">
    <property type="component" value="Linkage Group LG8"/>
</dbReference>
<evidence type="ECO:0000313" key="2">
    <source>
        <dbReference type="EMBL" id="KAA8517216.1"/>
    </source>
</evidence>